<evidence type="ECO:0000256" key="2">
    <source>
        <dbReference type="ARBA" id="ARBA00022553"/>
    </source>
</evidence>
<evidence type="ECO:0000256" key="3">
    <source>
        <dbReference type="ARBA" id="ARBA00022737"/>
    </source>
</evidence>
<dbReference type="SMART" id="SM00150">
    <property type="entry name" value="SPEC"/>
    <property type="match status" value="6"/>
</dbReference>
<gene>
    <name evidence="7" type="primary">SYNE1</name>
    <name evidence="7" type="ORF">L345_03895</name>
</gene>
<feature type="non-terminal residue" evidence="7">
    <location>
        <position position="1007"/>
    </location>
</feature>
<feature type="coiled-coil region" evidence="6">
    <location>
        <begin position="621"/>
        <end position="648"/>
    </location>
</feature>
<dbReference type="Pfam" id="PF00435">
    <property type="entry name" value="Spectrin"/>
    <property type="match status" value="2"/>
</dbReference>
<reference evidence="7 8" key="1">
    <citation type="journal article" date="2013" name="Proc. Natl. Acad. Sci. U.S.A.">
        <title>The king cobra genome reveals dynamic gene evolution and adaptation in the snake venom system.</title>
        <authorList>
            <person name="Vonk F.J."/>
            <person name="Casewell N.R."/>
            <person name="Henkel C.V."/>
            <person name="Heimberg A.M."/>
            <person name="Jansen H.J."/>
            <person name="McCleary R.J."/>
            <person name="Kerkkamp H.M."/>
            <person name="Vos R.A."/>
            <person name="Guerreiro I."/>
            <person name="Calvete J.J."/>
            <person name="Wuster W."/>
            <person name="Woods A.E."/>
            <person name="Logan J.M."/>
            <person name="Harrison R.A."/>
            <person name="Castoe T.A."/>
            <person name="de Koning A.P."/>
            <person name="Pollock D.D."/>
            <person name="Yandell M."/>
            <person name="Calderon D."/>
            <person name="Renjifo C."/>
            <person name="Currier R.B."/>
            <person name="Salgado D."/>
            <person name="Pla D."/>
            <person name="Sanz L."/>
            <person name="Hyder A.S."/>
            <person name="Ribeiro J.M."/>
            <person name="Arntzen J.W."/>
            <person name="van den Thillart G.E."/>
            <person name="Boetzer M."/>
            <person name="Pirovano W."/>
            <person name="Dirks R.P."/>
            <person name="Spaink H.P."/>
            <person name="Duboule D."/>
            <person name="McGlinn E."/>
            <person name="Kini R.M."/>
            <person name="Richardson M.K."/>
        </authorList>
    </citation>
    <scope>NUCLEOTIDE SEQUENCE</scope>
    <source>
        <tissue evidence="7">Blood</tissue>
    </source>
</reference>
<keyword evidence="3" id="KW-0677">Repeat</keyword>
<evidence type="ECO:0000256" key="4">
    <source>
        <dbReference type="ARBA" id="ARBA00023136"/>
    </source>
</evidence>
<dbReference type="EMBL" id="AZIM01000571">
    <property type="protein sequence ID" value="ETE70292.1"/>
    <property type="molecule type" value="Genomic_DNA"/>
</dbReference>
<evidence type="ECO:0000313" key="8">
    <source>
        <dbReference type="Proteomes" id="UP000018936"/>
    </source>
</evidence>
<dbReference type="OrthoDB" id="18853at2759"/>
<comment type="caution">
    <text evidence="7">The sequence shown here is derived from an EMBL/GenBank/DDBJ whole genome shotgun (WGS) entry which is preliminary data.</text>
</comment>
<dbReference type="AlphaFoldDB" id="V8P8T4"/>
<accession>V8P8T4</accession>
<protein>
    <submittedName>
        <fullName evidence="7">Nesprin-1</fullName>
    </submittedName>
</protein>
<dbReference type="GO" id="GO:0031965">
    <property type="term" value="C:nuclear membrane"/>
    <property type="evidence" value="ECO:0007669"/>
    <property type="project" value="UniProtKB-SubCell"/>
</dbReference>
<keyword evidence="5" id="KW-0539">Nucleus</keyword>
<comment type="subcellular location">
    <subcellularLocation>
        <location evidence="1">Nucleus membrane</location>
    </subcellularLocation>
</comment>
<dbReference type="Gene3D" id="1.20.58.60">
    <property type="match status" value="4"/>
</dbReference>
<dbReference type="SUPFAM" id="SSF46966">
    <property type="entry name" value="Spectrin repeat"/>
    <property type="match status" value="6"/>
</dbReference>
<feature type="coiled-coil region" evidence="6">
    <location>
        <begin position="540"/>
        <end position="567"/>
    </location>
</feature>
<keyword evidence="2" id="KW-0597">Phosphoprotein</keyword>
<proteinExistence type="predicted"/>
<keyword evidence="4" id="KW-0472">Membrane</keyword>
<feature type="coiled-coil region" evidence="6">
    <location>
        <begin position="39"/>
        <end position="66"/>
    </location>
</feature>
<evidence type="ECO:0000256" key="6">
    <source>
        <dbReference type="SAM" id="Coils"/>
    </source>
</evidence>
<dbReference type="PANTHER" id="PTHR14514">
    <property type="entry name" value="PKA ANCHORING PROTEIN"/>
    <property type="match status" value="1"/>
</dbReference>
<evidence type="ECO:0000256" key="1">
    <source>
        <dbReference type="ARBA" id="ARBA00004126"/>
    </source>
</evidence>
<keyword evidence="6" id="KW-0175">Coiled coil</keyword>
<dbReference type="InterPro" id="IPR002017">
    <property type="entry name" value="Spectrin_repeat"/>
</dbReference>
<keyword evidence="8" id="KW-1185">Reference proteome</keyword>
<organism evidence="7 8">
    <name type="scientific">Ophiophagus hannah</name>
    <name type="common">King cobra</name>
    <name type="synonym">Naja hannah</name>
    <dbReference type="NCBI Taxonomy" id="8665"/>
    <lineage>
        <taxon>Eukaryota</taxon>
        <taxon>Metazoa</taxon>
        <taxon>Chordata</taxon>
        <taxon>Craniata</taxon>
        <taxon>Vertebrata</taxon>
        <taxon>Euteleostomi</taxon>
        <taxon>Lepidosauria</taxon>
        <taxon>Squamata</taxon>
        <taxon>Bifurcata</taxon>
        <taxon>Unidentata</taxon>
        <taxon>Episquamata</taxon>
        <taxon>Toxicofera</taxon>
        <taxon>Serpentes</taxon>
        <taxon>Colubroidea</taxon>
        <taxon>Elapidae</taxon>
        <taxon>Elapinae</taxon>
        <taxon>Ophiophagus</taxon>
    </lineage>
</organism>
<dbReference type="Proteomes" id="UP000018936">
    <property type="component" value="Unassembled WGS sequence"/>
</dbReference>
<evidence type="ECO:0000256" key="5">
    <source>
        <dbReference type="ARBA" id="ARBA00023242"/>
    </source>
</evidence>
<dbReference type="PANTHER" id="PTHR14514:SF3">
    <property type="entry name" value="NESPRIN-1"/>
    <property type="match status" value="1"/>
</dbReference>
<name>V8P8T4_OPHHA</name>
<dbReference type="InterPro" id="IPR018159">
    <property type="entry name" value="Spectrin/alpha-actinin"/>
</dbReference>
<evidence type="ECO:0000313" key="7">
    <source>
        <dbReference type="EMBL" id="ETE70292.1"/>
    </source>
</evidence>
<sequence>MEMVKNKWDQFVKKFEALSLWINEKEKALDTLEIPSSSLDVQINQIKAVKNEIADKDNEIPKLEEDAQLFSPYLTSGESAHIKAKMTQIRRYWEEFRDHTENLEGTIAGRASVQQKFEENFRKIQEDLSSSEAKLMEFDTLSCSLAETYKALQDLTDLSQDLEKINQALTSLSSCCRKLTNKEKANQDIVMLQQKHENIMKQVKERHDTLETHLGQCQRLEKEMSTFLTWLEKCETAVRPTEQHVSADKVKLENELQLLQDLKTDIASYDSHYTSLFQLNETLFKASCSESLRPVKKELEKVDERWKILPQTINRRIIFLQSVLDEHRQYDELLLSFSEWIKQFLCKLQLTSEIDITDQQPAICQNKEHKLEVEGKGKELQSLKSHVEKLCSFTQPEDHSVFQNKVEDCLQLYQEADQVINCRQDVLPYLKAFLDLHISASHVLHQLRQKVETMKNIDKSKSEMLKKKLSEVVQDVNKLESTAASLDVSLTKAHYHLKQGNSQQRSSSSNMADSICIDLESIQSLLGSKQSEAEALSALCSSILERKEHLLKRIEDLEERADKEGLKEPNLQEVQQRQEQCCILLDIIRQYHNLKSAVSKAMEVASAVTVAKAMLKDQGDVRRALSKHEAARNELNDRQTELDAFTNKGKHLIAELKKIPNCDAQMIKTEVDSTVDKWLDVSEKIEDNIDKLTVSVTLWEDILAIRDNIEGWCNNAISQSNDIIHNLASCQGTDIFLDEFQSQVKHKEEMLDKMTSNIYELKKLFLDVDLKKKIMHSKTMYDTAKETLKDFNSQKTQLYNFITQMENWFVNTEESLLNCIHSQVPSDLGTVNKIQKEIRQQQNNFDSTQEMLNALCRKYPSLELETLGGTITSLIKKYEAVNQLSLKTQASLQESLEKHFLHSMEEFQKWYSNLKIAIKDINIATGDSKAIEAKLHKLQKVLDSFNEGKAKLEPACQEGENLCTYLPKSSVNAIQEQISKAHQDFEAFLKQCLKDKQALEECIAELE</sequence>